<dbReference type="PANTHER" id="PTHR12818">
    <property type="entry name" value="TRNA (ADENINE(37)-N6)-METHYLTRANSFERASE"/>
    <property type="match status" value="1"/>
</dbReference>
<gene>
    <name evidence="4" type="ORF">DNFV4_00181</name>
</gene>
<comment type="similarity">
    <text evidence="2">Belongs to the tRNA methyltransferase O family.</text>
</comment>
<reference evidence="4" key="1">
    <citation type="submission" date="2022-10" db="EMBL/GenBank/DDBJ databases">
        <authorList>
            <person name="Koch H."/>
        </authorList>
    </citation>
    <scope>NUCLEOTIDE SEQUENCE</scope>
    <source>
        <strain evidence="4">DNF</strain>
    </source>
</reference>
<name>A0AA86MVG5_9BACT</name>
<dbReference type="InterPro" id="IPR040372">
    <property type="entry name" value="YaeB-like"/>
</dbReference>
<dbReference type="PROSITE" id="PS51668">
    <property type="entry name" value="TSAA_2"/>
    <property type="match status" value="1"/>
</dbReference>
<keyword evidence="5" id="KW-1185">Reference proteome</keyword>
<dbReference type="InterPro" id="IPR023370">
    <property type="entry name" value="TrmO-like_N"/>
</dbReference>
<dbReference type="AlphaFoldDB" id="A0AA86MVG5"/>
<evidence type="ECO:0000313" key="4">
    <source>
        <dbReference type="EMBL" id="CAI4029763.1"/>
    </source>
</evidence>
<dbReference type="EMBL" id="OX365700">
    <property type="protein sequence ID" value="CAI4029763.1"/>
    <property type="molecule type" value="Genomic_DNA"/>
</dbReference>
<proteinExistence type="inferred from homology"/>
<dbReference type="InterPro" id="IPR036414">
    <property type="entry name" value="YaeB_N_sf"/>
</dbReference>
<accession>A0AA86MVG5</accession>
<protein>
    <submittedName>
        <fullName evidence="4">S-adenosyl-L-methionine-binding protein</fullName>
    </submittedName>
</protein>
<dbReference type="Proteomes" id="UP001179121">
    <property type="component" value="Chromosome"/>
</dbReference>
<evidence type="ECO:0000256" key="1">
    <source>
        <dbReference type="ARBA" id="ARBA00022691"/>
    </source>
</evidence>
<keyword evidence="1" id="KW-0949">S-adenosyl-L-methionine</keyword>
<dbReference type="NCBIfam" id="TIGR00104">
    <property type="entry name" value="tRNA_TsaA"/>
    <property type="match status" value="1"/>
</dbReference>
<evidence type="ECO:0000259" key="3">
    <source>
        <dbReference type="PROSITE" id="PS51668"/>
    </source>
</evidence>
<evidence type="ECO:0000256" key="2">
    <source>
        <dbReference type="ARBA" id="ARBA00033753"/>
    </source>
</evidence>
<dbReference type="Gene3D" id="2.40.30.70">
    <property type="entry name" value="YaeB-like"/>
    <property type="match status" value="1"/>
</dbReference>
<dbReference type="InterPro" id="IPR023368">
    <property type="entry name" value="UPF0066_cons_site"/>
</dbReference>
<dbReference type="RefSeq" id="WP_289266789.1">
    <property type="nucleotide sequence ID" value="NZ_OX365700.1"/>
</dbReference>
<sequence length="138" mass="14838">MDGTGYRIEPIGVIRSTLVDRKAAPRQGYEDAPEAWLELAPRVAAGLAGLTAGDEVIVLTWLHRAQRDVLQVHPRGNLEAPLTGVFATRSPDRPNPVGLHRVSVLDVAGLRVRVAPMEAIDGTPIVDIKPVLPRSADS</sequence>
<dbReference type="PANTHER" id="PTHR12818:SF0">
    <property type="entry name" value="TRNA (ADENINE(37)-N6)-METHYLTRANSFERASE"/>
    <property type="match status" value="1"/>
</dbReference>
<feature type="domain" description="TsaA-like" evidence="3">
    <location>
        <begin position="8"/>
        <end position="138"/>
    </location>
</feature>
<dbReference type="InterPro" id="IPR036413">
    <property type="entry name" value="YaeB-like_sf"/>
</dbReference>
<dbReference type="Pfam" id="PF01980">
    <property type="entry name" value="TrmO_N"/>
    <property type="match status" value="1"/>
</dbReference>
<dbReference type="KEGG" id="nti:DNFV4_00181"/>
<dbReference type="CDD" id="cd09281">
    <property type="entry name" value="UPF0066"/>
    <property type="match status" value="1"/>
</dbReference>
<dbReference type="SUPFAM" id="SSF118196">
    <property type="entry name" value="YaeB-like"/>
    <property type="match status" value="1"/>
</dbReference>
<dbReference type="PROSITE" id="PS01318">
    <property type="entry name" value="TSAA_1"/>
    <property type="match status" value="1"/>
</dbReference>
<organism evidence="4 5">
    <name type="scientific">Nitrospira tepida</name>
    <dbReference type="NCBI Taxonomy" id="2973512"/>
    <lineage>
        <taxon>Bacteria</taxon>
        <taxon>Pseudomonadati</taxon>
        <taxon>Nitrospirota</taxon>
        <taxon>Nitrospiria</taxon>
        <taxon>Nitrospirales</taxon>
        <taxon>Nitrospiraceae</taxon>
        <taxon>Nitrospira</taxon>
    </lineage>
</organism>
<evidence type="ECO:0000313" key="5">
    <source>
        <dbReference type="Proteomes" id="UP001179121"/>
    </source>
</evidence>